<protein>
    <submittedName>
        <fullName evidence="10">ABC-type bacteriocin/lantibiotic exporter with double-glycine peptidase domain</fullName>
    </submittedName>
</protein>
<dbReference type="InterPro" id="IPR017871">
    <property type="entry name" value="ABC_transporter-like_CS"/>
</dbReference>
<dbReference type="PROSITE" id="PS00211">
    <property type="entry name" value="ABC_TRANSPORTER_1"/>
    <property type="match status" value="1"/>
</dbReference>
<dbReference type="PANTHER" id="PTHR43394">
    <property type="entry name" value="ATP-DEPENDENT PERMEASE MDL1, MITOCHONDRIAL"/>
    <property type="match status" value="1"/>
</dbReference>
<dbReference type="PROSITE" id="PS50893">
    <property type="entry name" value="ABC_TRANSPORTER_2"/>
    <property type="match status" value="1"/>
</dbReference>
<dbReference type="InterPro" id="IPR027417">
    <property type="entry name" value="P-loop_NTPase"/>
</dbReference>
<evidence type="ECO:0000256" key="2">
    <source>
        <dbReference type="ARBA" id="ARBA00022692"/>
    </source>
</evidence>
<dbReference type="SMART" id="SM00382">
    <property type="entry name" value="AAA"/>
    <property type="match status" value="1"/>
</dbReference>
<evidence type="ECO:0000256" key="3">
    <source>
        <dbReference type="ARBA" id="ARBA00022741"/>
    </source>
</evidence>
<comment type="caution">
    <text evidence="10">The sequence shown here is derived from an EMBL/GenBank/DDBJ whole genome shotgun (WGS) entry which is preliminary data.</text>
</comment>
<dbReference type="EMBL" id="JAUSWG010000003">
    <property type="protein sequence ID" value="MDQ0555970.1"/>
    <property type="molecule type" value="Genomic_DNA"/>
</dbReference>
<name>A0ABU0MYI8_9FIRM</name>
<feature type="transmembrane region" description="Helical" evidence="7">
    <location>
        <begin position="246"/>
        <end position="272"/>
    </location>
</feature>
<gene>
    <name evidence="10" type="ORF">QOZ92_001083</name>
</gene>
<keyword evidence="4" id="KW-0067">ATP-binding</keyword>
<dbReference type="InterPro" id="IPR003593">
    <property type="entry name" value="AAA+_ATPase"/>
</dbReference>
<evidence type="ECO:0000313" key="11">
    <source>
        <dbReference type="Proteomes" id="UP001232584"/>
    </source>
</evidence>
<dbReference type="CDD" id="cd07346">
    <property type="entry name" value="ABC_6TM_exporters"/>
    <property type="match status" value="1"/>
</dbReference>
<dbReference type="Pfam" id="PF00005">
    <property type="entry name" value="ABC_tran"/>
    <property type="match status" value="1"/>
</dbReference>
<reference evidence="10 11" key="1">
    <citation type="submission" date="2023-07" db="EMBL/GenBank/DDBJ databases">
        <title>Genomic Encyclopedia of Type Strains, Phase IV (KMG-IV): sequencing the most valuable type-strain genomes for metagenomic binning, comparative biology and taxonomic classification.</title>
        <authorList>
            <person name="Goeker M."/>
        </authorList>
    </citation>
    <scope>NUCLEOTIDE SEQUENCE [LARGE SCALE GENOMIC DNA]</scope>
    <source>
        <strain evidence="10 11">DSM 15049</strain>
    </source>
</reference>
<feature type="domain" description="ABC transmembrane type-1" evidence="9">
    <location>
        <begin position="29"/>
        <end position="307"/>
    </location>
</feature>
<keyword evidence="3" id="KW-0547">Nucleotide-binding</keyword>
<keyword evidence="5 7" id="KW-1133">Transmembrane helix</keyword>
<evidence type="ECO:0000313" key="10">
    <source>
        <dbReference type="EMBL" id="MDQ0555970.1"/>
    </source>
</evidence>
<keyword evidence="6 7" id="KW-0472">Membrane</keyword>
<feature type="transmembrane region" description="Helical" evidence="7">
    <location>
        <begin position="29"/>
        <end position="55"/>
    </location>
</feature>
<dbReference type="SUPFAM" id="SSF52540">
    <property type="entry name" value="P-loop containing nucleoside triphosphate hydrolases"/>
    <property type="match status" value="1"/>
</dbReference>
<accession>A0ABU0MYI8</accession>
<dbReference type="InterPro" id="IPR011527">
    <property type="entry name" value="ABC1_TM_dom"/>
</dbReference>
<evidence type="ECO:0000256" key="4">
    <source>
        <dbReference type="ARBA" id="ARBA00022840"/>
    </source>
</evidence>
<sequence>MLQEYKQDLILFYKTIKSLKVSRIKLSTIFILMILSNILQLATPLLFGNIINAIINKSMHLIKLNLLCMFLIFAISTILNYINSTMLIKLTYNLELNMKGNIFSSILEMPYSKFLKNDKGKLINNIEDDASVFSGLISDNLNILIQFINMIISFLFMIYISPLLTFIIILTFPITGILFMYSGKQIKTKEIEYRNNHDKFISFLYESLYGWKFLKIFNAENKRNNIFRKDLQTLNFLRIKKFKIELISQILTGWITFIINVLNIVVAVYLIFNGKLTLGMLTAFNEYSEGFKSTLLMFSKLNSTIQQISVSITRVNEVLKYNIEKIAEKIKKTKLSSSIEELTVRNLSYSTSENIEILKNTNLKFSKNNIYVIKGESGSGKTTLLNILSNFLENYTGEILLNNTELKHIDTKFIRNKISYITQENYLFSMSIKENIALYRDIDLDDIENVCKKLNIHETIMALPEKYDTIINKNGTNLSGGQIQRLCIARAIVTDPDVYLFDEITSSIDKKNTDEIVNIIEEISKNSIVILTSHEDLKFSIPTIEYHLENKNFEIRLEEALQI</sequence>
<dbReference type="Pfam" id="PF00664">
    <property type="entry name" value="ABC_membrane"/>
    <property type="match status" value="1"/>
</dbReference>
<feature type="domain" description="ABC transporter" evidence="8">
    <location>
        <begin position="342"/>
        <end position="560"/>
    </location>
</feature>
<keyword evidence="2 7" id="KW-0812">Transmembrane</keyword>
<dbReference type="RefSeq" id="WP_307504234.1">
    <property type="nucleotide sequence ID" value="NZ_BAAACE010000014.1"/>
</dbReference>
<dbReference type="PROSITE" id="PS50929">
    <property type="entry name" value="ABC_TM1F"/>
    <property type="match status" value="1"/>
</dbReference>
<dbReference type="Gene3D" id="1.20.1560.10">
    <property type="entry name" value="ABC transporter type 1, transmembrane domain"/>
    <property type="match status" value="1"/>
</dbReference>
<dbReference type="PANTHER" id="PTHR43394:SF1">
    <property type="entry name" value="ATP-BINDING CASSETTE SUB-FAMILY B MEMBER 10, MITOCHONDRIAL"/>
    <property type="match status" value="1"/>
</dbReference>
<evidence type="ECO:0000259" key="9">
    <source>
        <dbReference type="PROSITE" id="PS50929"/>
    </source>
</evidence>
<evidence type="ECO:0000256" key="1">
    <source>
        <dbReference type="ARBA" id="ARBA00004651"/>
    </source>
</evidence>
<dbReference type="InterPro" id="IPR003439">
    <property type="entry name" value="ABC_transporter-like_ATP-bd"/>
</dbReference>
<organism evidence="10 11">
    <name type="scientific">Paraclostridium ghonii</name>
    <dbReference type="NCBI Taxonomy" id="29358"/>
    <lineage>
        <taxon>Bacteria</taxon>
        <taxon>Bacillati</taxon>
        <taxon>Bacillota</taxon>
        <taxon>Clostridia</taxon>
        <taxon>Peptostreptococcales</taxon>
        <taxon>Peptostreptococcaceae</taxon>
        <taxon>Paraclostridium</taxon>
    </lineage>
</organism>
<dbReference type="InterPro" id="IPR036640">
    <property type="entry name" value="ABC1_TM_sf"/>
</dbReference>
<dbReference type="SUPFAM" id="SSF90123">
    <property type="entry name" value="ABC transporter transmembrane region"/>
    <property type="match status" value="1"/>
</dbReference>
<comment type="subcellular location">
    <subcellularLocation>
        <location evidence="1">Cell membrane</location>
        <topology evidence="1">Multi-pass membrane protein</topology>
    </subcellularLocation>
</comment>
<proteinExistence type="predicted"/>
<feature type="transmembrane region" description="Helical" evidence="7">
    <location>
        <begin position="61"/>
        <end position="82"/>
    </location>
</feature>
<evidence type="ECO:0000256" key="6">
    <source>
        <dbReference type="ARBA" id="ARBA00023136"/>
    </source>
</evidence>
<keyword evidence="11" id="KW-1185">Reference proteome</keyword>
<evidence type="ECO:0000256" key="5">
    <source>
        <dbReference type="ARBA" id="ARBA00022989"/>
    </source>
</evidence>
<feature type="transmembrane region" description="Helical" evidence="7">
    <location>
        <begin position="166"/>
        <end position="183"/>
    </location>
</feature>
<dbReference type="InterPro" id="IPR039421">
    <property type="entry name" value="Type_1_exporter"/>
</dbReference>
<evidence type="ECO:0000256" key="7">
    <source>
        <dbReference type="SAM" id="Phobius"/>
    </source>
</evidence>
<dbReference type="Gene3D" id="3.40.50.300">
    <property type="entry name" value="P-loop containing nucleotide triphosphate hydrolases"/>
    <property type="match status" value="1"/>
</dbReference>
<dbReference type="Proteomes" id="UP001232584">
    <property type="component" value="Unassembled WGS sequence"/>
</dbReference>
<evidence type="ECO:0000259" key="8">
    <source>
        <dbReference type="PROSITE" id="PS50893"/>
    </source>
</evidence>